<dbReference type="InterPro" id="IPR050695">
    <property type="entry name" value="N-acetylmuramoyl_amidase_3"/>
</dbReference>
<reference evidence="3" key="2">
    <citation type="submission" date="2021-04" db="EMBL/GenBank/DDBJ databases">
        <authorList>
            <person name="Gilroy R."/>
        </authorList>
    </citation>
    <scope>NUCLEOTIDE SEQUENCE</scope>
    <source>
        <strain evidence="3">CHK179-28034</strain>
    </source>
</reference>
<name>A0A9D2EJR9_9FIRM</name>
<dbReference type="InterPro" id="IPR002508">
    <property type="entry name" value="MurNAc-LAA_cat"/>
</dbReference>
<dbReference type="EMBL" id="DXBR01000007">
    <property type="protein sequence ID" value="HIZ38411.1"/>
    <property type="molecule type" value="Genomic_DNA"/>
</dbReference>
<dbReference type="SMART" id="SM00646">
    <property type="entry name" value="Ami_3"/>
    <property type="match status" value="1"/>
</dbReference>
<dbReference type="PANTHER" id="PTHR30404:SF0">
    <property type="entry name" value="N-ACETYLMURAMOYL-L-ALANINE AMIDASE AMIC"/>
    <property type="match status" value="1"/>
</dbReference>
<dbReference type="PANTHER" id="PTHR30404">
    <property type="entry name" value="N-ACETYLMURAMOYL-L-ALANINE AMIDASE"/>
    <property type="match status" value="1"/>
</dbReference>
<evidence type="ECO:0000313" key="3">
    <source>
        <dbReference type="EMBL" id="HIZ38411.1"/>
    </source>
</evidence>
<organism evidence="3 4">
    <name type="scientific">Candidatus Anaerobutyricum stercoris</name>
    <dbReference type="NCBI Taxonomy" id="2838457"/>
    <lineage>
        <taxon>Bacteria</taxon>
        <taxon>Bacillati</taxon>
        <taxon>Bacillota</taxon>
        <taxon>Clostridia</taxon>
        <taxon>Lachnospirales</taxon>
        <taxon>Lachnospiraceae</taxon>
        <taxon>Anaerobutyricum</taxon>
    </lineage>
</organism>
<accession>A0A9D2EJR9</accession>
<dbReference type="Pfam" id="PF01520">
    <property type="entry name" value="Amidase_3"/>
    <property type="match status" value="1"/>
</dbReference>
<dbReference type="Proteomes" id="UP000824049">
    <property type="component" value="Unassembled WGS sequence"/>
</dbReference>
<dbReference type="AlphaFoldDB" id="A0A9D2EJR9"/>
<keyword evidence="1" id="KW-0378">Hydrolase</keyword>
<evidence type="ECO:0000313" key="4">
    <source>
        <dbReference type="Proteomes" id="UP000824049"/>
    </source>
</evidence>
<protein>
    <submittedName>
        <fullName evidence="3">N-acetylmuramoyl-L-alanine amidase</fullName>
    </submittedName>
</protein>
<evidence type="ECO:0000259" key="2">
    <source>
        <dbReference type="SMART" id="SM00646"/>
    </source>
</evidence>
<gene>
    <name evidence="3" type="ORF">H9968_00580</name>
</gene>
<evidence type="ECO:0000256" key="1">
    <source>
        <dbReference type="ARBA" id="ARBA00022801"/>
    </source>
</evidence>
<proteinExistence type="predicted"/>
<dbReference type="GO" id="GO:0030288">
    <property type="term" value="C:outer membrane-bounded periplasmic space"/>
    <property type="evidence" value="ECO:0007669"/>
    <property type="project" value="TreeGrafter"/>
</dbReference>
<dbReference type="GO" id="GO:0008745">
    <property type="term" value="F:N-acetylmuramoyl-L-alanine amidase activity"/>
    <property type="evidence" value="ECO:0007669"/>
    <property type="project" value="InterPro"/>
</dbReference>
<feature type="domain" description="MurNAc-LAA" evidence="2">
    <location>
        <begin position="147"/>
        <end position="265"/>
    </location>
</feature>
<dbReference type="GO" id="GO:0009253">
    <property type="term" value="P:peptidoglycan catabolic process"/>
    <property type="evidence" value="ECO:0007669"/>
    <property type="project" value="InterPro"/>
</dbReference>
<dbReference type="Gene3D" id="3.40.630.40">
    <property type="entry name" value="Zn-dependent exopeptidases"/>
    <property type="match status" value="1"/>
</dbReference>
<reference evidence="3" key="1">
    <citation type="journal article" date="2021" name="PeerJ">
        <title>Extensive microbial diversity within the chicken gut microbiome revealed by metagenomics and culture.</title>
        <authorList>
            <person name="Gilroy R."/>
            <person name="Ravi A."/>
            <person name="Getino M."/>
            <person name="Pursley I."/>
            <person name="Horton D.L."/>
            <person name="Alikhan N.F."/>
            <person name="Baker D."/>
            <person name="Gharbi K."/>
            <person name="Hall N."/>
            <person name="Watson M."/>
            <person name="Adriaenssens E.M."/>
            <person name="Foster-Nyarko E."/>
            <person name="Jarju S."/>
            <person name="Secka A."/>
            <person name="Antonio M."/>
            <person name="Oren A."/>
            <person name="Chaudhuri R.R."/>
            <person name="La Ragione R."/>
            <person name="Hildebrand F."/>
            <person name="Pallen M.J."/>
        </authorList>
    </citation>
    <scope>NUCLEOTIDE SEQUENCE</scope>
    <source>
        <strain evidence="3">CHK179-28034</strain>
    </source>
</reference>
<sequence>MEKTVIRSKKWEEKEDKMKKIIGILLCLCVSWGSVSEIALAATQNSTDTIVKEQQTEKTTKKKQKTIFIAAGHQERGISSRERLAPGSSATKAKLTSGTTGVSTGIPEYKTNLAIAKATKKALKKAGYNVVMLRTTNKCPLSNQQRTKKANKSGANLHICIHCNAGASSAKGPLVIVPASSRYVGKKIYDKSCRLGSNLLSAVTKSTGKKSHGTIRSNYYTTINWAEIPTVILECGFMSNPSEDRQLNSASYQKKIAKGIVKGVNKYFKNKY</sequence>
<dbReference type="SUPFAM" id="SSF53187">
    <property type="entry name" value="Zn-dependent exopeptidases"/>
    <property type="match status" value="1"/>
</dbReference>
<dbReference type="CDD" id="cd02696">
    <property type="entry name" value="MurNAc-LAA"/>
    <property type="match status" value="1"/>
</dbReference>
<comment type="caution">
    <text evidence="3">The sequence shown here is derived from an EMBL/GenBank/DDBJ whole genome shotgun (WGS) entry which is preliminary data.</text>
</comment>